<dbReference type="InterPro" id="IPR019819">
    <property type="entry name" value="Carboxylesterase_B_CS"/>
</dbReference>
<reference evidence="7" key="1">
    <citation type="submission" date="2025-08" db="UniProtKB">
        <authorList>
            <consortium name="RefSeq"/>
        </authorList>
    </citation>
    <scope>IDENTIFICATION</scope>
    <source>
        <tissue evidence="7">Ear skin</tissue>
    </source>
</reference>
<keyword evidence="4" id="KW-0732">Signal</keyword>
<dbReference type="EC" id="3.1.1.-" evidence="4"/>
<evidence type="ECO:0000259" key="5">
    <source>
        <dbReference type="Pfam" id="PF00135"/>
    </source>
</evidence>
<evidence type="ECO:0000256" key="4">
    <source>
        <dbReference type="RuleBase" id="RU361235"/>
    </source>
</evidence>
<evidence type="ECO:0000256" key="3">
    <source>
        <dbReference type="ARBA" id="ARBA00023157"/>
    </source>
</evidence>
<gene>
    <name evidence="7" type="primary">LOC102509275</name>
</gene>
<dbReference type="SUPFAM" id="SSF53474">
    <property type="entry name" value="alpha/beta-Hydrolases"/>
    <property type="match status" value="1"/>
</dbReference>
<feature type="domain" description="Carboxylesterase type B" evidence="5">
    <location>
        <begin position="24"/>
        <end position="548"/>
    </location>
</feature>
<proteinExistence type="inferred from homology"/>
<dbReference type="AlphaFoldDB" id="A0A8B7KEE4"/>
<dbReference type="Proteomes" id="UP000694856">
    <property type="component" value="Chromosome 9"/>
</dbReference>
<dbReference type="RefSeq" id="XP_014420557.2">
    <property type="nucleotide sequence ID" value="XM_014565071.2"/>
</dbReference>
<evidence type="ECO:0000256" key="2">
    <source>
        <dbReference type="ARBA" id="ARBA00022801"/>
    </source>
</evidence>
<dbReference type="InterPro" id="IPR050309">
    <property type="entry name" value="Type-B_Carboxylest/Lipase"/>
</dbReference>
<dbReference type="KEGG" id="cfr:102509275"/>
<protein>
    <recommendedName>
        <fullName evidence="4">Carboxylic ester hydrolase</fullName>
        <ecNumber evidence="4">3.1.1.-</ecNumber>
    </recommendedName>
</protein>
<dbReference type="PROSITE" id="PS00941">
    <property type="entry name" value="CARBOXYLESTERASE_B_2"/>
    <property type="match status" value="1"/>
</dbReference>
<dbReference type="FunFam" id="3.40.50.1820:FF:000011">
    <property type="entry name" value="Carboxylic ester hydrolase"/>
    <property type="match status" value="1"/>
</dbReference>
<dbReference type="CDD" id="cd00312">
    <property type="entry name" value="Esterase_lipase"/>
    <property type="match status" value="1"/>
</dbReference>
<keyword evidence="2 4" id="KW-0378">Hydrolase</keyword>
<organism evidence="6 7">
    <name type="scientific">Camelus ferus</name>
    <name type="common">Wild bactrian camel</name>
    <name type="synonym">Camelus bactrianus ferus</name>
    <dbReference type="NCBI Taxonomy" id="419612"/>
    <lineage>
        <taxon>Eukaryota</taxon>
        <taxon>Metazoa</taxon>
        <taxon>Chordata</taxon>
        <taxon>Craniata</taxon>
        <taxon>Vertebrata</taxon>
        <taxon>Euteleostomi</taxon>
        <taxon>Mammalia</taxon>
        <taxon>Eutheria</taxon>
        <taxon>Laurasiatheria</taxon>
        <taxon>Artiodactyla</taxon>
        <taxon>Tylopoda</taxon>
        <taxon>Camelidae</taxon>
        <taxon>Camelus</taxon>
    </lineage>
</organism>
<dbReference type="InterPro" id="IPR029058">
    <property type="entry name" value="AB_hydrolase_fold"/>
</dbReference>
<comment type="similarity">
    <text evidence="1 4">Belongs to the type-B carboxylesterase/lipase family.</text>
</comment>
<feature type="chain" id="PRO_5034751259" description="Carboxylic ester hydrolase" evidence="4">
    <location>
        <begin position="19"/>
        <end position="568"/>
    </location>
</feature>
<feature type="signal peptide" evidence="4">
    <location>
        <begin position="1"/>
        <end position="18"/>
    </location>
</feature>
<accession>A0A8B7KEE4</accession>
<dbReference type="Gene3D" id="3.40.50.1820">
    <property type="entry name" value="alpha/beta hydrolase"/>
    <property type="match status" value="1"/>
</dbReference>
<evidence type="ECO:0000256" key="1">
    <source>
        <dbReference type="ARBA" id="ARBA00005964"/>
    </source>
</evidence>
<evidence type="ECO:0000313" key="7">
    <source>
        <dbReference type="RefSeq" id="XP_014420557.2"/>
    </source>
</evidence>
<dbReference type="PANTHER" id="PTHR11559">
    <property type="entry name" value="CARBOXYLESTERASE"/>
    <property type="match status" value="1"/>
</dbReference>
<dbReference type="InterPro" id="IPR019826">
    <property type="entry name" value="Carboxylesterase_B_AS"/>
</dbReference>
<dbReference type="Pfam" id="PF00135">
    <property type="entry name" value="COesterase"/>
    <property type="match status" value="1"/>
</dbReference>
<name>A0A8B7KEE4_CAMFR</name>
<keyword evidence="3" id="KW-1015">Disulfide bond</keyword>
<dbReference type="GeneID" id="102509275"/>
<dbReference type="PROSITE" id="PS00122">
    <property type="entry name" value="CARBOXYLESTERASE_B_1"/>
    <property type="match status" value="1"/>
</dbReference>
<keyword evidence="6" id="KW-1185">Reference proteome</keyword>
<dbReference type="GO" id="GO:0016787">
    <property type="term" value="F:hydrolase activity"/>
    <property type="evidence" value="ECO:0007669"/>
    <property type="project" value="UniProtKB-KW"/>
</dbReference>
<evidence type="ECO:0000313" key="6">
    <source>
        <dbReference type="Proteomes" id="UP000694856"/>
    </source>
</evidence>
<dbReference type="InterPro" id="IPR002018">
    <property type="entry name" value="CarbesteraseB"/>
</dbReference>
<sequence>MWLLALVVTSLATYAAWAGQPPSPPVVDTAQGRVLGKHVRLEGLAQPVAVFLGVPFAKPPLGSLRFAPPQPAEPWSFVKNTTSDPPMCSQDPVTGQMLSDFFTIRKEKIKLQFSEDCLYLNIYTPADLTKRSSLPVMVWIHGGRLVMGGASTYDGLALSAHENVVVVTIQYRLGIWGFFSTGDEHSQGNWGHLDQVAALHWVQKNIAHFGGDPGSVTIFGESAGGESVSVLVLSPLAKNLFHRAISESGVAFTAGLVQKDMKAAMKKIAVLAGCKTITSAVLVHCLRQKTEDELLEVSLKMNFFGPDSFSDTKEVKNRAFLPTVVDGVLLPKMPEEILAEQDFNTVPYIVGINKQEFGWIIPTMMGYPLSEGKLDQEEATALVQKSYSLLNIPKELAPVATEKYLAGTDDPVKKKDLLLDLIADRVFGVPSVNVARHHRDSGAPTYMYEFQYRPSFSSDMRPTTVAGDHGDEIFSVFGAPLLKGGTSEEETNLSKMVMKFWANFARNGNPNGEGLPHWPVYDQKEGYLQIGVTTQAAEKLKAEEVAFWTELLSKEAAKKASRTAHVEL</sequence>